<keyword evidence="2 8" id="KW-0819">tRNA processing</keyword>
<comment type="catalytic activity">
    <reaction evidence="8">
        <text>Endonucleolytic cleavage of RNA, removing extra 3' nucleotides from tRNA precursor, generating 3' termini of tRNAs. A 3'-hydroxy group is left at the tRNA terminus and a 5'-phosphoryl group is left at the trailer molecule.</text>
        <dbReference type="EC" id="3.1.26.11"/>
    </reaction>
</comment>
<evidence type="ECO:0000256" key="2">
    <source>
        <dbReference type="ARBA" id="ARBA00022694"/>
    </source>
</evidence>
<evidence type="ECO:0000256" key="1">
    <source>
        <dbReference type="ARBA" id="ARBA00011738"/>
    </source>
</evidence>
<protein>
    <recommendedName>
        <fullName evidence="8">Ribonuclease Z</fullName>
        <shortName evidence="8">RNase Z</shortName>
        <ecNumber evidence="8">3.1.26.11</ecNumber>
    </recommendedName>
    <alternativeName>
        <fullName evidence="8">tRNA 3 endonuclease</fullName>
    </alternativeName>
    <alternativeName>
        <fullName evidence="8">tRNase Z</fullName>
    </alternativeName>
</protein>
<gene>
    <name evidence="8 9" type="primary">rnz</name>
    <name evidence="9" type="ORF">GCM10011379_20710</name>
</gene>
<dbReference type="PANTHER" id="PTHR46018:SF2">
    <property type="entry name" value="ZINC PHOSPHODIESTERASE ELAC PROTEIN 1"/>
    <property type="match status" value="1"/>
</dbReference>
<sequence>MFGVTILGNNSALPAYDRHPTAQVVTLNEQLFLIDCGEGTQMQLNKFKVRRGRINHIFISHLHGDHYFGLPGLITTMGLMGRDNELHLYAPAMLMPIIQMQLDVSGSVLPYKLHFHPLGDDELLVDNSKFSVHSFRVYHRIDCWGFIIREKKKPRRIDKEKAVAYEIPLAYYERLKNGDDYEKRSGEVIKNEWVTIPNAPGKSYAYCADTVFTPSIAEKVKDVSMLYHETTYLKKLSDRAAERFHSTTEQAGQLATLANAGKLLIGHFSSKYEVLDEFLSETCEVFPNTQLALEGVTYLVG</sequence>
<dbReference type="HAMAP" id="MF_01818">
    <property type="entry name" value="RNase_Z_BN"/>
    <property type="match status" value="1"/>
</dbReference>
<feature type="binding site" evidence="8">
    <location>
        <position position="66"/>
    </location>
    <ligand>
        <name>Zn(2+)</name>
        <dbReference type="ChEBI" id="CHEBI:29105"/>
        <label>2</label>
        <note>catalytic</note>
    </ligand>
</feature>
<evidence type="ECO:0000313" key="10">
    <source>
        <dbReference type="Proteomes" id="UP000627292"/>
    </source>
</evidence>
<evidence type="ECO:0000256" key="8">
    <source>
        <dbReference type="HAMAP-Rule" id="MF_01818"/>
    </source>
</evidence>
<comment type="caution">
    <text evidence="9">The sequence shown here is derived from an EMBL/GenBank/DDBJ whole genome shotgun (WGS) entry which is preliminary data.</text>
</comment>
<evidence type="ECO:0000256" key="3">
    <source>
        <dbReference type="ARBA" id="ARBA00022722"/>
    </source>
</evidence>
<keyword evidence="10" id="KW-1185">Reference proteome</keyword>
<evidence type="ECO:0000256" key="4">
    <source>
        <dbReference type="ARBA" id="ARBA00022723"/>
    </source>
</evidence>
<dbReference type="EMBL" id="BMIB01000002">
    <property type="protein sequence ID" value="GGH66476.1"/>
    <property type="molecule type" value="Genomic_DNA"/>
</dbReference>
<dbReference type="EC" id="3.1.26.11" evidence="8"/>
<dbReference type="PANTHER" id="PTHR46018">
    <property type="entry name" value="ZINC PHOSPHODIESTERASE ELAC PROTEIN 1"/>
    <property type="match status" value="1"/>
</dbReference>
<feature type="binding site" evidence="8">
    <location>
        <position position="61"/>
    </location>
    <ligand>
        <name>Zn(2+)</name>
        <dbReference type="ChEBI" id="CHEBI:29105"/>
        <label>1</label>
        <note>catalytic</note>
    </ligand>
</feature>
<feature type="binding site" evidence="8">
    <location>
        <position position="139"/>
    </location>
    <ligand>
        <name>Zn(2+)</name>
        <dbReference type="ChEBI" id="CHEBI:29105"/>
        <label>1</label>
        <note>catalytic</note>
    </ligand>
</feature>
<dbReference type="RefSeq" id="WP_188951955.1">
    <property type="nucleotide sequence ID" value="NZ_BMIB01000002.1"/>
</dbReference>
<feature type="binding site" evidence="8">
    <location>
        <position position="267"/>
    </location>
    <ligand>
        <name>Zn(2+)</name>
        <dbReference type="ChEBI" id="CHEBI:29105"/>
        <label>2</label>
        <note>catalytic</note>
    </ligand>
</feature>
<dbReference type="GO" id="GO:0042781">
    <property type="term" value="F:3'-tRNA processing endoribonuclease activity"/>
    <property type="evidence" value="ECO:0007669"/>
    <property type="project" value="UniProtKB-UniRule"/>
</dbReference>
<evidence type="ECO:0000313" key="9">
    <source>
        <dbReference type="EMBL" id="GGH66476.1"/>
    </source>
</evidence>
<feature type="binding site" evidence="8">
    <location>
        <position position="209"/>
    </location>
    <ligand>
        <name>Zn(2+)</name>
        <dbReference type="ChEBI" id="CHEBI:29105"/>
        <label>2</label>
        <note>catalytic</note>
    </ligand>
</feature>
<dbReference type="Proteomes" id="UP000627292">
    <property type="component" value="Unassembled WGS sequence"/>
</dbReference>
<comment type="function">
    <text evidence="8">Zinc phosphodiesterase, which displays some tRNA 3'-processing endonuclease activity. Probably involved in tRNA maturation, by removing a 3'-trailer from precursor tRNA.</text>
</comment>
<keyword evidence="7 8" id="KW-0862">Zinc</keyword>
<keyword evidence="6 8" id="KW-0378">Hydrolase</keyword>
<dbReference type="NCBIfam" id="NF000801">
    <property type="entry name" value="PRK00055.1-3"/>
    <property type="match status" value="1"/>
</dbReference>
<dbReference type="CDD" id="cd07717">
    <property type="entry name" value="RNaseZ_ZiPD-like_MBL-fold"/>
    <property type="match status" value="1"/>
</dbReference>
<evidence type="ECO:0000256" key="7">
    <source>
        <dbReference type="ARBA" id="ARBA00022833"/>
    </source>
</evidence>
<feature type="binding site" evidence="8">
    <location>
        <position position="65"/>
    </location>
    <ligand>
        <name>Zn(2+)</name>
        <dbReference type="ChEBI" id="CHEBI:29105"/>
        <label>2</label>
        <note>catalytic</note>
    </ligand>
</feature>
<evidence type="ECO:0000256" key="6">
    <source>
        <dbReference type="ARBA" id="ARBA00022801"/>
    </source>
</evidence>
<keyword evidence="3 8" id="KW-0540">Nuclease</keyword>
<accession>A0A917IZM3</accession>
<reference evidence="9" key="2">
    <citation type="submission" date="2020-09" db="EMBL/GenBank/DDBJ databases">
        <authorList>
            <person name="Sun Q."/>
            <person name="Zhou Y."/>
        </authorList>
    </citation>
    <scope>NUCLEOTIDE SEQUENCE</scope>
    <source>
        <strain evidence="9">CGMCC 1.15290</strain>
    </source>
</reference>
<dbReference type="InterPro" id="IPR013471">
    <property type="entry name" value="RNase_Z/BN"/>
</dbReference>
<feature type="binding site" evidence="8">
    <location>
        <position position="63"/>
    </location>
    <ligand>
        <name>Zn(2+)</name>
        <dbReference type="ChEBI" id="CHEBI:29105"/>
        <label>1</label>
        <note>catalytic</note>
    </ligand>
</feature>
<dbReference type="GO" id="GO:0008270">
    <property type="term" value="F:zinc ion binding"/>
    <property type="evidence" value="ECO:0007669"/>
    <property type="project" value="UniProtKB-UniRule"/>
</dbReference>
<evidence type="ECO:0000256" key="5">
    <source>
        <dbReference type="ARBA" id="ARBA00022759"/>
    </source>
</evidence>
<proteinExistence type="inferred from homology"/>
<reference evidence="9" key="1">
    <citation type="journal article" date="2014" name="Int. J. Syst. Evol. Microbiol.">
        <title>Complete genome sequence of Corynebacterium casei LMG S-19264T (=DSM 44701T), isolated from a smear-ripened cheese.</title>
        <authorList>
            <consortium name="US DOE Joint Genome Institute (JGI-PGF)"/>
            <person name="Walter F."/>
            <person name="Albersmeier A."/>
            <person name="Kalinowski J."/>
            <person name="Ruckert C."/>
        </authorList>
    </citation>
    <scope>NUCLEOTIDE SEQUENCE</scope>
    <source>
        <strain evidence="9">CGMCC 1.15290</strain>
    </source>
</reference>
<feature type="active site" description="Proton acceptor" evidence="8">
    <location>
        <position position="65"/>
    </location>
</feature>
<feature type="binding site" evidence="8">
    <location>
        <position position="209"/>
    </location>
    <ligand>
        <name>Zn(2+)</name>
        <dbReference type="ChEBI" id="CHEBI:29105"/>
        <label>1</label>
        <note>catalytic</note>
    </ligand>
</feature>
<organism evidence="9 10">
    <name type="scientific">Filimonas zeae</name>
    <dbReference type="NCBI Taxonomy" id="1737353"/>
    <lineage>
        <taxon>Bacteria</taxon>
        <taxon>Pseudomonadati</taxon>
        <taxon>Bacteroidota</taxon>
        <taxon>Chitinophagia</taxon>
        <taxon>Chitinophagales</taxon>
        <taxon>Chitinophagaceae</taxon>
        <taxon>Filimonas</taxon>
    </lineage>
</organism>
<dbReference type="Pfam" id="PF23023">
    <property type="entry name" value="Anti-Pycsar_Apyc1"/>
    <property type="match status" value="1"/>
</dbReference>
<dbReference type="InterPro" id="IPR036866">
    <property type="entry name" value="RibonucZ/Hydroxyglut_hydro"/>
</dbReference>
<dbReference type="SUPFAM" id="SSF56281">
    <property type="entry name" value="Metallo-hydrolase/oxidoreductase"/>
    <property type="match status" value="1"/>
</dbReference>
<keyword evidence="5 8" id="KW-0255">Endonuclease</keyword>
<dbReference type="Gene3D" id="3.60.15.10">
    <property type="entry name" value="Ribonuclease Z/Hydroxyacylglutathione hydrolase-like"/>
    <property type="match status" value="1"/>
</dbReference>
<comment type="subunit">
    <text evidence="1 8">Homodimer.</text>
</comment>
<dbReference type="AlphaFoldDB" id="A0A917IZM3"/>
<name>A0A917IZM3_9BACT</name>
<comment type="similarity">
    <text evidence="8">Belongs to the RNase Z family.</text>
</comment>
<comment type="cofactor">
    <cofactor evidence="8">
        <name>Zn(2+)</name>
        <dbReference type="ChEBI" id="CHEBI:29105"/>
    </cofactor>
    <text evidence="8">Binds 2 Zn(2+) ions.</text>
</comment>
<keyword evidence="4 8" id="KW-0479">Metal-binding</keyword>